<organism evidence="2 3">
    <name type="scientific">Maribacter luteus</name>
    <dbReference type="NCBI Taxonomy" id="2594478"/>
    <lineage>
        <taxon>Bacteria</taxon>
        <taxon>Pseudomonadati</taxon>
        <taxon>Bacteroidota</taxon>
        <taxon>Flavobacteriia</taxon>
        <taxon>Flavobacteriales</taxon>
        <taxon>Flavobacteriaceae</taxon>
        <taxon>Maribacter</taxon>
    </lineage>
</organism>
<feature type="chain" id="PRO_5026247566" evidence="1">
    <location>
        <begin position="20"/>
        <end position="140"/>
    </location>
</feature>
<dbReference type="AlphaFoldDB" id="A0A6I2MU29"/>
<dbReference type="RefSeq" id="WP_154369710.1">
    <property type="nucleotide sequence ID" value="NZ_WKJH01000030.1"/>
</dbReference>
<dbReference type="Proteomes" id="UP000443153">
    <property type="component" value="Unassembled WGS sequence"/>
</dbReference>
<protein>
    <submittedName>
        <fullName evidence="2">DUF2141 domain-containing protein</fullName>
    </submittedName>
</protein>
<keyword evidence="3" id="KW-1185">Reference proteome</keyword>
<reference evidence="2 3" key="1">
    <citation type="submission" date="2019-11" db="EMBL/GenBank/DDBJ databases">
        <title>Maribacter lutea sp. nov., a marine bacterium isolated from intertidal sand.</title>
        <authorList>
            <person name="Liu A."/>
        </authorList>
    </citation>
    <scope>NUCLEOTIDE SEQUENCE [LARGE SCALE GENOMIC DNA]</scope>
    <source>
        <strain evidence="2 3">RZ05</strain>
    </source>
</reference>
<feature type="signal peptide" evidence="1">
    <location>
        <begin position="1"/>
        <end position="19"/>
    </location>
</feature>
<accession>A0A6I2MU29</accession>
<evidence type="ECO:0000313" key="2">
    <source>
        <dbReference type="EMBL" id="MRX66165.1"/>
    </source>
</evidence>
<gene>
    <name evidence="2" type="ORF">GJ691_18580</name>
</gene>
<proteinExistence type="predicted"/>
<name>A0A6I2MU29_9FLAO</name>
<sequence length="140" mass="15481">MKTLALIITLILTNLIATAQDPQEGITLTVHIENVMNDNGKVLATLHNSETFMKGAGVDYASADSKKGQLTLTFENITPGEYAVMLLHDENNNKQMDFEANGMPKENYATSGSMQLYGPPTFDASKFEVTDEDIEFNIRF</sequence>
<evidence type="ECO:0000313" key="3">
    <source>
        <dbReference type="Proteomes" id="UP000443153"/>
    </source>
</evidence>
<dbReference type="Pfam" id="PF09912">
    <property type="entry name" value="DUF2141"/>
    <property type="match status" value="1"/>
</dbReference>
<dbReference type="EMBL" id="WKJH01000030">
    <property type="protein sequence ID" value="MRX66165.1"/>
    <property type="molecule type" value="Genomic_DNA"/>
</dbReference>
<comment type="caution">
    <text evidence="2">The sequence shown here is derived from an EMBL/GenBank/DDBJ whole genome shotgun (WGS) entry which is preliminary data.</text>
</comment>
<keyword evidence="1" id="KW-0732">Signal</keyword>
<evidence type="ECO:0000256" key="1">
    <source>
        <dbReference type="SAM" id="SignalP"/>
    </source>
</evidence>
<dbReference type="OrthoDB" id="9788332at2"/>
<dbReference type="InterPro" id="IPR018673">
    <property type="entry name" value="DUF2141"/>
</dbReference>